<proteinExistence type="predicted"/>
<accession>A0ACC0JP48</accession>
<gene>
    <name evidence="1" type="ORF">MSG28_004897</name>
</gene>
<organism evidence="1 2">
    <name type="scientific">Choristoneura fumiferana</name>
    <name type="common">Spruce budworm moth</name>
    <name type="synonym">Archips fumiferana</name>
    <dbReference type="NCBI Taxonomy" id="7141"/>
    <lineage>
        <taxon>Eukaryota</taxon>
        <taxon>Metazoa</taxon>
        <taxon>Ecdysozoa</taxon>
        <taxon>Arthropoda</taxon>
        <taxon>Hexapoda</taxon>
        <taxon>Insecta</taxon>
        <taxon>Pterygota</taxon>
        <taxon>Neoptera</taxon>
        <taxon>Endopterygota</taxon>
        <taxon>Lepidoptera</taxon>
        <taxon>Glossata</taxon>
        <taxon>Ditrysia</taxon>
        <taxon>Tortricoidea</taxon>
        <taxon>Tortricidae</taxon>
        <taxon>Tortricinae</taxon>
        <taxon>Choristoneura</taxon>
    </lineage>
</organism>
<dbReference type="EMBL" id="CM046108">
    <property type="protein sequence ID" value="KAI8425887.1"/>
    <property type="molecule type" value="Genomic_DNA"/>
</dbReference>
<sequence length="149" mass="16856">MGQAFGTTSHNDRHYHRKEIDNKSKEEKKNLSNLFKETRKSIRKDYSMHRQEVITRNLTKFRSAKKGIEGTKSNVSLQITNQSVKFHEPSCNKDPRRSVEAAVVQLSDASSAGFELQLGSGSAGLLAARPLWQWAGSELDYSNTIFKLQ</sequence>
<dbReference type="Proteomes" id="UP001064048">
    <property type="component" value="Chromosome 8"/>
</dbReference>
<evidence type="ECO:0000313" key="1">
    <source>
        <dbReference type="EMBL" id="KAI8425887.1"/>
    </source>
</evidence>
<name>A0ACC0JP48_CHOFU</name>
<evidence type="ECO:0000313" key="2">
    <source>
        <dbReference type="Proteomes" id="UP001064048"/>
    </source>
</evidence>
<comment type="caution">
    <text evidence="1">The sequence shown here is derived from an EMBL/GenBank/DDBJ whole genome shotgun (WGS) entry which is preliminary data.</text>
</comment>
<reference evidence="1 2" key="1">
    <citation type="journal article" date="2022" name="Genome Biol. Evol.">
        <title>The Spruce Budworm Genome: Reconstructing the Evolutionary History of Antifreeze Proteins.</title>
        <authorList>
            <person name="Beliveau C."/>
            <person name="Gagne P."/>
            <person name="Picq S."/>
            <person name="Vernygora O."/>
            <person name="Keeling C.I."/>
            <person name="Pinkney K."/>
            <person name="Doucet D."/>
            <person name="Wen F."/>
            <person name="Johnston J.S."/>
            <person name="Maaroufi H."/>
            <person name="Boyle B."/>
            <person name="Laroche J."/>
            <person name="Dewar K."/>
            <person name="Juretic N."/>
            <person name="Blackburn G."/>
            <person name="Nisole A."/>
            <person name="Brunet B."/>
            <person name="Brandao M."/>
            <person name="Lumley L."/>
            <person name="Duan J."/>
            <person name="Quan G."/>
            <person name="Lucarotti C.J."/>
            <person name="Roe A.D."/>
            <person name="Sperling F.A.H."/>
            <person name="Levesque R.C."/>
            <person name="Cusson M."/>
        </authorList>
    </citation>
    <scope>NUCLEOTIDE SEQUENCE [LARGE SCALE GENOMIC DNA]</scope>
    <source>
        <strain evidence="1">Glfc:IPQL:Cfum</strain>
    </source>
</reference>
<keyword evidence="2" id="KW-1185">Reference proteome</keyword>
<protein>
    <submittedName>
        <fullName evidence="1">Uncharacterized protein</fullName>
    </submittedName>
</protein>